<dbReference type="GO" id="GO:0005484">
    <property type="term" value="F:SNAP receptor activity"/>
    <property type="evidence" value="ECO:0007669"/>
    <property type="project" value="TreeGrafter"/>
</dbReference>
<evidence type="ECO:0000256" key="1">
    <source>
        <dbReference type="ARBA" id="ARBA00009480"/>
    </source>
</evidence>
<dbReference type="GO" id="GO:0016082">
    <property type="term" value="P:synaptic vesicle priming"/>
    <property type="evidence" value="ECO:0007669"/>
    <property type="project" value="TreeGrafter"/>
</dbReference>
<feature type="domain" description="T-SNARE coiled-coil homology" evidence="12">
    <location>
        <begin position="37"/>
        <end position="99"/>
    </location>
</feature>
<dbReference type="OrthoDB" id="19261at2759"/>
<evidence type="ECO:0000256" key="10">
    <source>
        <dbReference type="SAM" id="Coils"/>
    </source>
</evidence>
<dbReference type="GO" id="GO:0005886">
    <property type="term" value="C:plasma membrane"/>
    <property type="evidence" value="ECO:0007669"/>
    <property type="project" value="TreeGrafter"/>
</dbReference>
<evidence type="ECO:0000259" key="12">
    <source>
        <dbReference type="PROSITE" id="PS50192"/>
    </source>
</evidence>
<dbReference type="InterPro" id="IPR000928">
    <property type="entry name" value="SNAP-25_dom"/>
</dbReference>
<evidence type="ECO:0000256" key="11">
    <source>
        <dbReference type="SAM" id="MobiDB-lite"/>
    </source>
</evidence>
<evidence type="ECO:0000256" key="9">
    <source>
        <dbReference type="RuleBase" id="RU003496"/>
    </source>
</evidence>
<dbReference type="AlphaFoldDB" id="A0A6P6R8R2"/>
<feature type="region of interest" description="Disordered" evidence="11">
    <location>
        <begin position="1"/>
        <end position="22"/>
    </location>
</feature>
<keyword evidence="5 10" id="KW-0175">Coiled coil</keyword>
<comment type="function">
    <text evidence="7">Essential component of the high affinity receptor for the general membrane fusion machinery and an important regulator of transport vesicle docking and fusion.</text>
</comment>
<evidence type="ECO:0000256" key="7">
    <source>
        <dbReference type="ARBA" id="ARBA00053876"/>
    </source>
</evidence>
<comment type="subcellular location">
    <subcellularLocation>
        <location evidence="6">Synapse</location>
        <location evidence="6">Synaptosome</location>
    </subcellularLocation>
</comment>
<evidence type="ECO:0000313" key="13">
    <source>
        <dbReference type="Proteomes" id="UP000515129"/>
    </source>
</evidence>
<evidence type="ECO:0000256" key="2">
    <source>
        <dbReference type="ARBA" id="ARBA00022599"/>
    </source>
</evidence>
<dbReference type="PANTHER" id="PTHR19305">
    <property type="entry name" value="SYNAPTOSOMAL ASSOCIATED PROTEIN"/>
    <property type="match status" value="1"/>
</dbReference>
<name>A0A6P6R8R2_CARAU</name>
<organism evidence="13 14">
    <name type="scientific">Carassius auratus</name>
    <name type="common">Goldfish</name>
    <dbReference type="NCBI Taxonomy" id="7957"/>
    <lineage>
        <taxon>Eukaryota</taxon>
        <taxon>Metazoa</taxon>
        <taxon>Chordata</taxon>
        <taxon>Craniata</taxon>
        <taxon>Vertebrata</taxon>
        <taxon>Euteleostomi</taxon>
        <taxon>Actinopterygii</taxon>
        <taxon>Neopterygii</taxon>
        <taxon>Teleostei</taxon>
        <taxon>Ostariophysi</taxon>
        <taxon>Cypriniformes</taxon>
        <taxon>Cyprinidae</taxon>
        <taxon>Cyprininae</taxon>
        <taxon>Carassius</taxon>
    </lineage>
</organism>
<feature type="domain" description="T-SNARE coiled-coil homology" evidence="12">
    <location>
        <begin position="174"/>
        <end position="236"/>
    </location>
</feature>
<evidence type="ECO:0000313" key="14">
    <source>
        <dbReference type="RefSeq" id="XP_026141590.1"/>
    </source>
</evidence>
<dbReference type="PANTHER" id="PTHR19305:SF4">
    <property type="entry name" value="SYNAPTOSOMAL-ASSOCIATED PROTEIN 23"/>
    <property type="match status" value="1"/>
</dbReference>
<dbReference type="GO" id="GO:0031629">
    <property type="term" value="P:synaptic vesicle fusion to presynaptic active zone membrane"/>
    <property type="evidence" value="ECO:0007669"/>
    <property type="project" value="TreeGrafter"/>
</dbReference>
<dbReference type="Pfam" id="PF00835">
    <property type="entry name" value="SNAP-25"/>
    <property type="match status" value="1"/>
</dbReference>
<dbReference type="FunFam" id="1.20.5.110:FF:000018">
    <property type="entry name" value="Synaptosomal-associated protein"/>
    <property type="match status" value="1"/>
</dbReference>
<gene>
    <name evidence="14" type="primary">snap23.1</name>
</gene>
<comment type="subunit">
    <text evidence="8">Homotetramer (via coiled-coil domain), also forms heterotetramers with STX4 and VAMP3. Found in a complex with VAMP8 and STX1A. Found in a complex with VAMP8 and STX4 in pancreas. Interacts simultaneously with SNAPIN and SYN4. Interacts with STX1A. Interacts with STX12. Interacts tightly to multiple syntaxins and synaptobrevins/VAMPs. Interacts with ZDHHC13 (via ANK repeats). Interacts with ZDHHC17 (via ANK repeats).</text>
</comment>
<dbReference type="CDD" id="cd15889">
    <property type="entry name" value="SNARE_SNAP25N_23N"/>
    <property type="match status" value="1"/>
</dbReference>
<proteinExistence type="inferred from homology"/>
<dbReference type="GO" id="GO:0098793">
    <property type="term" value="C:presynapse"/>
    <property type="evidence" value="ECO:0007669"/>
    <property type="project" value="GOC"/>
</dbReference>
<evidence type="ECO:0000256" key="5">
    <source>
        <dbReference type="ARBA" id="ARBA00023054"/>
    </source>
</evidence>
<dbReference type="Gene3D" id="1.20.5.110">
    <property type="match status" value="2"/>
</dbReference>
<keyword evidence="13" id="KW-1185">Reference proteome</keyword>
<dbReference type="SMART" id="SM00397">
    <property type="entry name" value="t_SNARE"/>
    <property type="match status" value="2"/>
</dbReference>
<dbReference type="RefSeq" id="XP_026141590.1">
    <property type="nucleotide sequence ID" value="XM_026285805.1"/>
</dbReference>
<feature type="coiled-coil region" evidence="10">
    <location>
        <begin position="75"/>
        <end position="102"/>
    </location>
</feature>
<comment type="similarity">
    <text evidence="1 9">Belongs to the SNAP-25 family.</text>
</comment>
<reference evidence="14" key="1">
    <citation type="submission" date="2025-08" db="UniProtKB">
        <authorList>
            <consortium name="RefSeq"/>
        </authorList>
    </citation>
    <scope>IDENTIFICATION</scope>
    <source>
        <strain evidence="14">Wakin</strain>
        <tissue evidence="14">Muscle</tissue>
    </source>
</reference>
<evidence type="ECO:0000256" key="4">
    <source>
        <dbReference type="ARBA" id="ARBA00023018"/>
    </source>
</evidence>
<keyword evidence="4" id="KW-0770">Synapse</keyword>
<dbReference type="KEGG" id="caua:113117261"/>
<dbReference type="Proteomes" id="UP000515129">
    <property type="component" value="Chromosome 17"/>
</dbReference>
<evidence type="ECO:0000256" key="6">
    <source>
        <dbReference type="ARBA" id="ARBA00034102"/>
    </source>
</evidence>
<dbReference type="GO" id="GO:0019905">
    <property type="term" value="F:syntaxin binding"/>
    <property type="evidence" value="ECO:0007669"/>
    <property type="project" value="TreeGrafter"/>
</dbReference>
<dbReference type="PROSITE" id="PS50192">
    <property type="entry name" value="T_SNARE"/>
    <property type="match status" value="2"/>
</dbReference>
<feature type="region of interest" description="Disordered" evidence="11">
    <location>
        <begin position="125"/>
        <end position="145"/>
    </location>
</feature>
<dbReference type="InterPro" id="IPR000727">
    <property type="entry name" value="T_SNARE_dom"/>
</dbReference>
<sequence length="237" mass="25934">MSKQPQSVELKATGGAANLDTSKMADMTVEDITMRANQVTDESLESTRRMLQLAEESRETGVKTMTMLDEQGEQLRRVDQGMDQINQDMRQAEKNLTDLSKCCGLCVCPCDRVTSIEHDGRYKKTWGTGSDNPGMEGKEGGVVSSQPTAVRNGQAVSSGSGGASGPYIKRVTNDAREDEMEENLDQVGGIIGNLKNLALDMGNEIEKQNKTIDRITDKADMNKARIDEANQRANKLL</sequence>
<dbReference type="CTD" id="393159"/>
<evidence type="ECO:0000256" key="8">
    <source>
        <dbReference type="ARBA" id="ARBA00065910"/>
    </source>
</evidence>
<protein>
    <recommendedName>
        <fullName evidence="9">Synaptosomal-associated protein</fullName>
    </recommendedName>
</protein>
<dbReference type="GO" id="GO:0031201">
    <property type="term" value="C:SNARE complex"/>
    <property type="evidence" value="ECO:0007669"/>
    <property type="project" value="TreeGrafter"/>
</dbReference>
<dbReference type="FunFam" id="1.20.5.110:FF:000007">
    <property type="entry name" value="Synaptosomal-associated protein"/>
    <property type="match status" value="1"/>
</dbReference>
<evidence type="ECO:0000256" key="3">
    <source>
        <dbReference type="ARBA" id="ARBA00022737"/>
    </source>
</evidence>
<accession>A0A6P6R8R2</accession>
<dbReference type="GO" id="GO:0043005">
    <property type="term" value="C:neuron projection"/>
    <property type="evidence" value="ECO:0007669"/>
    <property type="project" value="UniProtKB-KW"/>
</dbReference>
<dbReference type="CDD" id="cd15885">
    <property type="entry name" value="SNARE_SNAP25C"/>
    <property type="match status" value="1"/>
</dbReference>
<keyword evidence="3" id="KW-0677">Repeat</keyword>
<dbReference type="SUPFAM" id="SSF58038">
    <property type="entry name" value="SNARE fusion complex"/>
    <property type="match status" value="2"/>
</dbReference>
<keyword evidence="2" id="KW-0771">Synaptosome</keyword>